<gene>
    <name evidence="1" type="ORF">PLANPX_3063</name>
</gene>
<name>A0A5K7XEZ5_9BACT</name>
<evidence type="ECO:0000313" key="1">
    <source>
        <dbReference type="EMBL" id="BBO33451.1"/>
    </source>
</evidence>
<proteinExistence type="predicted"/>
<sequence>MSSWRIVTLAGKARRASEGRAVEENFLVGDVPATEVTAS</sequence>
<keyword evidence="2" id="KW-1185">Reference proteome</keyword>
<dbReference type="AlphaFoldDB" id="A0A5K7XEZ5"/>
<protein>
    <submittedName>
        <fullName evidence="1">Uncharacterized protein</fullName>
    </submittedName>
</protein>
<evidence type="ECO:0000313" key="2">
    <source>
        <dbReference type="Proteomes" id="UP000326837"/>
    </source>
</evidence>
<reference evidence="2" key="1">
    <citation type="submission" date="2019-10" db="EMBL/GenBank/DDBJ databases">
        <title>Lacipirellula parvula gen. nov., sp. nov., representing a lineage of planctomycetes widespread in freshwater anoxic habitats, and description of the family Lacipirellulaceae.</title>
        <authorList>
            <person name="Dedysh S.N."/>
            <person name="Kulichevskaya I.S."/>
            <person name="Beletsky A.V."/>
            <person name="Rakitin A.L."/>
            <person name="Mardanov A.V."/>
            <person name="Ivanova A.A."/>
            <person name="Saltykova V.X."/>
            <person name="Rijpstra W.I.C."/>
            <person name="Sinninghe Damste J.S."/>
            <person name="Ravin N.V."/>
        </authorList>
    </citation>
    <scope>NUCLEOTIDE SEQUENCE [LARGE SCALE GENOMIC DNA]</scope>
    <source>
        <strain evidence="2">PX69</strain>
    </source>
</reference>
<dbReference type="EMBL" id="AP021861">
    <property type="protein sequence ID" value="BBO33451.1"/>
    <property type="molecule type" value="Genomic_DNA"/>
</dbReference>
<dbReference type="KEGG" id="lpav:PLANPX_3063"/>
<accession>A0A5K7XEZ5</accession>
<dbReference type="Proteomes" id="UP000326837">
    <property type="component" value="Chromosome"/>
</dbReference>
<organism evidence="1 2">
    <name type="scientific">Lacipirellula parvula</name>
    <dbReference type="NCBI Taxonomy" id="2650471"/>
    <lineage>
        <taxon>Bacteria</taxon>
        <taxon>Pseudomonadati</taxon>
        <taxon>Planctomycetota</taxon>
        <taxon>Planctomycetia</taxon>
        <taxon>Pirellulales</taxon>
        <taxon>Lacipirellulaceae</taxon>
        <taxon>Lacipirellula</taxon>
    </lineage>
</organism>